<feature type="repeat" description="TPR" evidence="1">
    <location>
        <begin position="566"/>
        <end position="599"/>
    </location>
</feature>
<feature type="compositionally biased region" description="Polar residues" evidence="3">
    <location>
        <begin position="2149"/>
        <end position="2160"/>
    </location>
</feature>
<feature type="repeat" description="TPR" evidence="1">
    <location>
        <begin position="1009"/>
        <end position="1042"/>
    </location>
</feature>
<feature type="region of interest" description="Disordered" evidence="3">
    <location>
        <begin position="2009"/>
        <end position="2111"/>
    </location>
</feature>
<feature type="region of interest" description="Disordered" evidence="3">
    <location>
        <begin position="2596"/>
        <end position="2641"/>
    </location>
</feature>
<evidence type="ECO:0000256" key="2">
    <source>
        <dbReference type="SAM" id="Coils"/>
    </source>
</evidence>
<feature type="compositionally biased region" description="Pro residues" evidence="3">
    <location>
        <begin position="2025"/>
        <end position="2038"/>
    </location>
</feature>
<feature type="repeat" description="TPR" evidence="1">
    <location>
        <begin position="366"/>
        <end position="399"/>
    </location>
</feature>
<feature type="compositionally biased region" description="Basic and acidic residues" evidence="3">
    <location>
        <begin position="20"/>
        <end position="31"/>
    </location>
</feature>
<dbReference type="Pfam" id="PF12770">
    <property type="entry name" value="CHAT"/>
    <property type="match status" value="1"/>
</dbReference>
<evidence type="ECO:0000259" key="4">
    <source>
        <dbReference type="Pfam" id="PF12770"/>
    </source>
</evidence>
<gene>
    <name evidence="7" type="primary">LOC108681946</name>
</gene>
<proteinExistence type="predicted"/>
<feature type="region of interest" description="Disordered" evidence="3">
    <location>
        <begin position="2476"/>
        <end position="2516"/>
    </location>
</feature>
<keyword evidence="2" id="KW-0175">Coiled coil</keyword>
<feature type="coiled-coil region" evidence="2">
    <location>
        <begin position="859"/>
        <end position="886"/>
    </location>
</feature>
<dbReference type="FunFam" id="1.25.40.10:FF:000040">
    <property type="entry name" value="Tetratricopeptide repeat domain 28"/>
    <property type="match status" value="1"/>
</dbReference>
<feature type="compositionally biased region" description="Basic and acidic residues" evidence="3">
    <location>
        <begin position="2602"/>
        <end position="2612"/>
    </location>
</feature>
<feature type="repeat" description="TPR" evidence="1">
    <location>
        <begin position="929"/>
        <end position="962"/>
    </location>
</feature>
<dbReference type="Pfam" id="PF13424">
    <property type="entry name" value="TPR_12"/>
    <property type="match status" value="9"/>
</dbReference>
<feature type="repeat" description="TPR" evidence="1">
    <location>
        <begin position="178"/>
        <end position="211"/>
    </location>
</feature>
<organism evidence="6 7">
    <name type="scientific">Hyalella azteca</name>
    <name type="common">Amphipod</name>
    <dbReference type="NCBI Taxonomy" id="294128"/>
    <lineage>
        <taxon>Eukaryota</taxon>
        <taxon>Metazoa</taxon>
        <taxon>Ecdysozoa</taxon>
        <taxon>Arthropoda</taxon>
        <taxon>Crustacea</taxon>
        <taxon>Multicrustacea</taxon>
        <taxon>Malacostraca</taxon>
        <taxon>Eumalacostraca</taxon>
        <taxon>Peracarida</taxon>
        <taxon>Amphipoda</taxon>
        <taxon>Senticaudata</taxon>
        <taxon>Talitrida</taxon>
        <taxon>Talitroidea</taxon>
        <taxon>Hyalellidae</taxon>
        <taxon>Hyalella</taxon>
    </lineage>
</organism>
<dbReference type="Pfam" id="PF26117">
    <property type="entry name" value="TTC28_C"/>
    <property type="match status" value="1"/>
</dbReference>
<feature type="compositionally biased region" description="Low complexity" evidence="3">
    <location>
        <begin position="2094"/>
        <end position="2106"/>
    </location>
</feature>
<feature type="repeat" description="TPR" evidence="1">
    <location>
        <begin position="686"/>
        <end position="719"/>
    </location>
</feature>
<feature type="compositionally biased region" description="Basic and acidic residues" evidence="3">
    <location>
        <begin position="2267"/>
        <end position="2284"/>
    </location>
</feature>
<dbReference type="Pfam" id="PF13176">
    <property type="entry name" value="TPR_7"/>
    <property type="match status" value="1"/>
</dbReference>
<dbReference type="InterPro" id="IPR024983">
    <property type="entry name" value="CHAT_dom"/>
</dbReference>
<dbReference type="Pfam" id="PF13181">
    <property type="entry name" value="TPR_8"/>
    <property type="match status" value="1"/>
</dbReference>
<dbReference type="RefSeq" id="XP_018026519.1">
    <property type="nucleotide sequence ID" value="XM_018171030.2"/>
</dbReference>
<dbReference type="SUPFAM" id="SSF48452">
    <property type="entry name" value="TPR-like"/>
    <property type="match status" value="7"/>
</dbReference>
<evidence type="ECO:0000256" key="3">
    <source>
        <dbReference type="SAM" id="MobiDB-lite"/>
    </source>
</evidence>
<dbReference type="Pfam" id="PF13432">
    <property type="entry name" value="TPR_16"/>
    <property type="match status" value="1"/>
</dbReference>
<evidence type="ECO:0000313" key="7">
    <source>
        <dbReference type="RefSeq" id="XP_018026519.1"/>
    </source>
</evidence>
<dbReference type="PANTHER" id="PTHR10098:SF108">
    <property type="entry name" value="TETRATRICOPEPTIDE REPEAT PROTEIN 28"/>
    <property type="match status" value="1"/>
</dbReference>
<dbReference type="Gene3D" id="1.25.40.10">
    <property type="entry name" value="Tetratricopeptide repeat domain"/>
    <property type="match status" value="6"/>
</dbReference>
<dbReference type="InterPro" id="IPR019734">
    <property type="entry name" value="TPR_rpt"/>
</dbReference>
<evidence type="ECO:0000256" key="1">
    <source>
        <dbReference type="PROSITE-ProRule" id="PRU00339"/>
    </source>
</evidence>
<feature type="repeat" description="TPR" evidence="1">
    <location>
        <begin position="646"/>
        <end position="679"/>
    </location>
</feature>
<feature type="compositionally biased region" description="Low complexity" evidence="3">
    <location>
        <begin position="2200"/>
        <end position="2216"/>
    </location>
</feature>
<dbReference type="FunFam" id="1.25.40.10:FF:001590">
    <property type="entry name" value="Rapsynoid, putative"/>
    <property type="match status" value="1"/>
</dbReference>
<sequence>MERLEMRKKKLLSGSGKSLQKLDLDGSETERNVGASGGNGASGSGLVQGGGGQLGNNFISNSGNCNNNNNNASSSATSSGACSSSNAAGNSGGNCNKNVSGVAASSKALFLEKVHESTAACQAGDFDTAVALYTEAIALDPQNHILYSNRSAAHIKLQQFQKALQDATKARDLNPKWPKAYYRQGVALQHMGRHADSLAAFSSSLAQDPKSLQLLAGLVEAAMKSPLRTTLEPTYRQLQTMRLDKSPFVIISVIGQELLAAGHYSAAVVVLEAALKIGTCSLKLRGSVFSALSSAYWALNSLDKAVSYMQQDLSVAKSLGDIAGECRAHGNLGSAYFSKGNFKEALTSHRYQLVLAMKCKDTQAAASALTSLGHVYTAIGDFPNALASHKQCVQLVKQMGDKLQEAREIGNVGAVYLAMGDFDSAVDCHMEHLRIAKQLSNKVEEARAYSNLGSSHHYKRNFDQAIAFHNHVLRIAQELGDRTIEARAYAGLGHAARCLGDYTQAQKWHEKQLDMALTTKDKVAEGRACSNLGIVYQLMGNHDAALKLHQAHLSIARLQQDRAGMGRAYGNIGNAYSAMGYYEQAIKYHKQELTISKEVNDRMSEASTHGNLAVAYQALGMHEMALLHYHSHLNIARELKDTAGEACALLNLGNCHSSRGEFAQAVQYYEQYLMLSQELHDTEGEAKACHFLGYAHYCLGNFKEAIRYYDQDLALAKDLQDRKSMGRAYCNLGLAHLALGNSETALECQKYFLALAHMMKYLQGKFRALGNIGDVLMKMRSYEEAVKVYQKQLVLAKQSRDKVLEASAYGALGLAHRLLKCFDKALGYHTQELTIRQEMGDIKGECKAHGHLGAVHMSLANYTNAMKCYEEQLERAKELKDAAMEAQAFGNLGIARLNMGHYEDAIGYLEQQLATLEQLSSATAIIDKGRALGNLGDCYDALGDYDEAIKCHEQSLTIGLKTKSSRDQERAYRGLGNSHRCVGNLQQSLVCYEKRLVVSHELNTATAKASAYGELGNIHSLLGNYEQAISCMDHQLKIARELLDKQAEAEAACGLGSVYQQMGEYSSALQYHQLDLSIAEEIMNPAVQGRAHGNISLAFESLGNFEEAVRHGEQHLSIAAQMNDKVGKTLAYSSLGRVHHALGNTTQAVAYLQQGLQIAEQLGRREDEAKVRHRLGMALWSHGDLEAAQTQLERAASLLETIRREARGSQEYRLSLFDLQTASYQALQRVLVGLARHYDALLVAERGRTRAFVDLLLERQGTTSSSRANRIEDSTPSSVDQIVDVVNKQKATVLYYSIAAGYLYSWLIVPNKGIVKFHEVNVSELDAERESDCGGAGGGEAAAASGSLLEHYIQSVRDALGVEYGTGAGGRAGVGGGGASETESEAGEMWNAHLEELGDKLNHEADRTGFLRMVNRNHLFNSSNYSLSSLFSLGSVSGSIASGTASRPGSTRSRRVMWQGPSCLRSLYELLIAPMEEYLPNPSVSRELLLVLEGDLYLVPFPVLKGAQSNDYLCEKYSLLVVPSISTLKVSQRAKNNKPNGEQTNALVIGNPKLPSAVTEQWGWGDIPYAEQESSIVAEMLQTKALNGVNASKDSILRLISQMECIHLATHVSWKLSAIILSPGEFVESRASKRLSHSSQPEAIHEHIDDEGSEIASTIDLPALSEFLLTAADILNLKLRAKLVVVSSCHTRDHHGRANSDGVVGLTRALLAAGAQCVLVSLWPVPDTAVKILFRTFYSSLLQGARVSRALSEAQQTVQTTKHFAHPANWAGFLLVGADVKLSNKVALMGQALSELLRTPDKCRDALRVTLHLVEKSLQRIHRGHRNAMYTTQRSIENKVGAVSGWKDLLMSVGFRFEPAANGIPSSVFFPQSDPGERLTQCSASLQALLGLSSTSLLAVSKLMVSPDCAEEVVSVMRSIMEQFTAKELEAEPIEVSVPVKLWRVNGCHELLASLGLDLVDVGREEVTLRTSKLSNKRNIQFAHQVMLALFDTQDTPKSLSMEVNNSFESITSSEDEDEDASSTAPPPPTAPMYPPRSAPLLLGRGAFSSYVRNRGEPDGARASTTEQKGRESDAAFTPSPVDPATRYARTFKSSQGGPPSDQSSPQPSPRISLTLAHQNKIRSLYTSTSPASDGGAKRPDSSSSTSSMTDWESGQSTVRRQPMPKPVPAAKPPTISTSHRVSDVSAGFSRPSRIAINKSNSQASSGFESQSSDSDFGPKRAGTVRSVYTTVGNAATLKLSKGSNMNTLDRLSVRTELGKKPSQSCRRRDISGDRELSLNEKDCPPSTSTSNPVPPTIPTEPRQPPPRKTPEIQLDSNIGKLLRPRTNRAATIHENDPMYNYRSNEDMSIKIGHMGHKSIQDHIIATQMSRLNREMPISDVYHERNLGLGLAPPLSKLLMSVTQPIAPSDNGDTESKSASEDSFGNFDKLSLAEDNQLALPPKPDFKPKPPPIPPKRFGPKPWVSAHPHVNNMAISLEGNPNHAHTLSDLSRRDDGDGRSMTDSHYSGYSPSRNGIVKVPEPPGQGRLFFELTNGKAEREGVIGVRADDKMGPTVAGLHTYAAFNPAYEHDETITVGSIGTRVGNTQIAEYMEQVLGEDSDTDHTDSNDAKTKTCKRAPKHNSHWQKPIQHKQNNQPSSSC</sequence>
<dbReference type="InterPro" id="IPR058900">
    <property type="entry name" value="TTC28_C"/>
</dbReference>
<keyword evidence="1" id="KW-0802">TPR repeat</keyword>
<dbReference type="PROSITE" id="PS50005">
    <property type="entry name" value="TPR"/>
    <property type="match status" value="10"/>
</dbReference>
<feature type="compositionally biased region" description="Basic residues" evidence="3">
    <location>
        <begin position="2613"/>
        <end position="2624"/>
    </location>
</feature>
<feature type="region of interest" description="Disordered" evidence="3">
    <location>
        <begin position="2125"/>
        <end position="2221"/>
    </location>
</feature>
<feature type="repeat" description="TPR" evidence="1">
    <location>
        <begin position="1129"/>
        <end position="1162"/>
    </location>
</feature>
<feature type="compositionally biased region" description="Basic and acidic residues" evidence="3">
    <location>
        <begin position="2490"/>
        <end position="2502"/>
    </location>
</feature>
<dbReference type="FunFam" id="1.25.40.10:FF:000096">
    <property type="entry name" value="Tetratricopeptide repeat domain 28"/>
    <property type="match status" value="1"/>
</dbReference>
<dbReference type="OrthoDB" id="626167at2759"/>
<feature type="compositionally biased region" description="Pro residues" evidence="3">
    <location>
        <begin position="2293"/>
        <end position="2308"/>
    </location>
</feature>
<dbReference type="InterPro" id="IPR011990">
    <property type="entry name" value="TPR-like_helical_dom_sf"/>
</dbReference>
<protein>
    <submittedName>
        <fullName evidence="7">Tetratricopeptide repeat protein 28 isoform X1</fullName>
    </submittedName>
</protein>
<reference evidence="7" key="1">
    <citation type="submission" date="2025-08" db="UniProtKB">
        <authorList>
            <consortium name="RefSeq"/>
        </authorList>
    </citation>
    <scope>IDENTIFICATION</scope>
    <source>
        <tissue evidence="7">Whole organism</tissue>
    </source>
</reference>
<accession>A0A8B7PK22</accession>
<dbReference type="PANTHER" id="PTHR10098">
    <property type="entry name" value="RAPSYN-RELATED"/>
    <property type="match status" value="1"/>
</dbReference>
<name>A0A8B7PK22_HYAAZ</name>
<feature type="repeat" description="TPR" evidence="1">
    <location>
        <begin position="766"/>
        <end position="799"/>
    </location>
</feature>
<dbReference type="FunFam" id="1.25.40.10:FF:000223">
    <property type="entry name" value="Tetratricopeptide repeat domain 28"/>
    <property type="match status" value="1"/>
</dbReference>
<dbReference type="KEGG" id="hazt:108681946"/>
<keyword evidence="6" id="KW-1185">Reference proteome</keyword>
<feature type="compositionally biased region" description="Gly residues" evidence="3">
    <location>
        <begin position="35"/>
        <end position="46"/>
    </location>
</feature>
<evidence type="ECO:0000313" key="6">
    <source>
        <dbReference type="Proteomes" id="UP000694843"/>
    </source>
</evidence>
<feature type="repeat" description="TPR" evidence="1">
    <location>
        <begin position="1049"/>
        <end position="1082"/>
    </location>
</feature>
<feature type="region of interest" description="Disordered" evidence="3">
    <location>
        <begin position="1"/>
        <end position="46"/>
    </location>
</feature>
<dbReference type="GeneID" id="108681946"/>
<feature type="compositionally biased region" description="Basic residues" evidence="3">
    <location>
        <begin position="1"/>
        <end position="11"/>
    </location>
</feature>
<feature type="region of interest" description="Disordered" evidence="3">
    <location>
        <begin position="2254"/>
        <end position="2313"/>
    </location>
</feature>
<dbReference type="OMA" id="FHAARID"/>
<evidence type="ECO:0000259" key="5">
    <source>
        <dbReference type="Pfam" id="PF26117"/>
    </source>
</evidence>
<feature type="domain" description="TTC28 C-terminal" evidence="5">
    <location>
        <begin position="1892"/>
        <end position="1995"/>
    </location>
</feature>
<dbReference type="SMART" id="SM00028">
    <property type="entry name" value="TPR"/>
    <property type="match status" value="26"/>
</dbReference>
<feature type="compositionally biased region" description="Polar residues" evidence="3">
    <location>
        <begin position="2503"/>
        <end position="2513"/>
    </location>
</feature>
<dbReference type="Proteomes" id="UP000694843">
    <property type="component" value="Unplaced"/>
</dbReference>
<feature type="domain" description="CHAT" evidence="4">
    <location>
        <begin position="1463"/>
        <end position="1778"/>
    </location>
</feature>
<feature type="compositionally biased region" description="Polar residues" evidence="3">
    <location>
        <begin position="2631"/>
        <end position="2641"/>
    </location>
</feature>